<gene>
    <name evidence="1" type="ORF">PODLI_1B020871</name>
</gene>
<reference evidence="1" key="1">
    <citation type="submission" date="2022-12" db="EMBL/GenBank/DDBJ databases">
        <authorList>
            <person name="Alioto T."/>
            <person name="Alioto T."/>
            <person name="Gomez Garrido J."/>
        </authorList>
    </citation>
    <scope>NUCLEOTIDE SEQUENCE</scope>
</reference>
<evidence type="ECO:0000313" key="1">
    <source>
        <dbReference type="EMBL" id="CAI5774207.1"/>
    </source>
</evidence>
<sequence>MSVTCDNAWKQLGRKSPEGYGITFIPNLMVQPPFSFTILGCGNEEHQLLIKYAGEGLDEDLAPDTNIITEHSTVLPLLFHLKPV</sequence>
<organism evidence="1 2">
    <name type="scientific">Podarcis lilfordi</name>
    <name type="common">Lilford's wall lizard</name>
    <dbReference type="NCBI Taxonomy" id="74358"/>
    <lineage>
        <taxon>Eukaryota</taxon>
        <taxon>Metazoa</taxon>
        <taxon>Chordata</taxon>
        <taxon>Craniata</taxon>
        <taxon>Vertebrata</taxon>
        <taxon>Euteleostomi</taxon>
        <taxon>Lepidosauria</taxon>
        <taxon>Squamata</taxon>
        <taxon>Bifurcata</taxon>
        <taxon>Unidentata</taxon>
        <taxon>Episquamata</taxon>
        <taxon>Laterata</taxon>
        <taxon>Lacertibaenia</taxon>
        <taxon>Lacertidae</taxon>
        <taxon>Podarcis</taxon>
    </lineage>
</organism>
<dbReference type="EMBL" id="OX395130">
    <property type="protein sequence ID" value="CAI5774207.1"/>
    <property type="molecule type" value="Genomic_DNA"/>
</dbReference>
<protein>
    <submittedName>
        <fullName evidence="1">Uncharacterized protein</fullName>
    </submittedName>
</protein>
<evidence type="ECO:0000313" key="2">
    <source>
        <dbReference type="Proteomes" id="UP001178461"/>
    </source>
</evidence>
<dbReference type="Proteomes" id="UP001178461">
    <property type="component" value="Chromosome 5"/>
</dbReference>
<keyword evidence="2" id="KW-1185">Reference proteome</keyword>
<proteinExistence type="predicted"/>
<name>A0AA35KB83_9SAUR</name>
<dbReference type="AlphaFoldDB" id="A0AA35KB83"/>
<accession>A0AA35KB83</accession>